<keyword evidence="3" id="KW-1185">Reference proteome</keyword>
<name>A0ABR1RK03_9PEZI</name>
<comment type="caution">
    <text evidence="2">The sequence shown here is derived from an EMBL/GenBank/DDBJ whole genome shotgun (WGS) entry which is preliminary data.</text>
</comment>
<evidence type="ECO:0000313" key="2">
    <source>
        <dbReference type="EMBL" id="KAK8013191.1"/>
    </source>
</evidence>
<sequence>MDSHGASPGVGEYTQDARLTETPNVESTSANQIHPYLHDRKASQYELQLSTRAYWVLSHREPEPTTAIYGNSSKQSVCGPLDSGNEGLGDEPYRSDMFLPNSRQMWRQAALAYSNMFGDEYKLDET</sequence>
<protein>
    <submittedName>
        <fullName evidence="2">Uncharacterized protein</fullName>
    </submittedName>
</protein>
<accession>A0ABR1RK03</accession>
<evidence type="ECO:0000256" key="1">
    <source>
        <dbReference type="SAM" id="MobiDB-lite"/>
    </source>
</evidence>
<organism evidence="2 3">
    <name type="scientific">Apiospora marii</name>
    <dbReference type="NCBI Taxonomy" id="335849"/>
    <lineage>
        <taxon>Eukaryota</taxon>
        <taxon>Fungi</taxon>
        <taxon>Dikarya</taxon>
        <taxon>Ascomycota</taxon>
        <taxon>Pezizomycotina</taxon>
        <taxon>Sordariomycetes</taxon>
        <taxon>Xylariomycetidae</taxon>
        <taxon>Amphisphaeriales</taxon>
        <taxon>Apiosporaceae</taxon>
        <taxon>Apiospora</taxon>
    </lineage>
</organism>
<proteinExistence type="predicted"/>
<dbReference type="EMBL" id="JAQQWI010000014">
    <property type="protein sequence ID" value="KAK8013191.1"/>
    <property type="molecule type" value="Genomic_DNA"/>
</dbReference>
<feature type="region of interest" description="Disordered" evidence="1">
    <location>
        <begin position="1"/>
        <end position="35"/>
    </location>
</feature>
<feature type="compositionally biased region" description="Polar residues" evidence="1">
    <location>
        <begin position="21"/>
        <end position="32"/>
    </location>
</feature>
<feature type="region of interest" description="Disordered" evidence="1">
    <location>
        <begin position="66"/>
        <end position="95"/>
    </location>
</feature>
<evidence type="ECO:0000313" key="3">
    <source>
        <dbReference type="Proteomes" id="UP001396898"/>
    </source>
</evidence>
<gene>
    <name evidence="2" type="ORF">PG991_009462</name>
</gene>
<reference evidence="2 3" key="1">
    <citation type="submission" date="2023-01" db="EMBL/GenBank/DDBJ databases">
        <title>Analysis of 21 Apiospora genomes using comparative genomics revels a genus with tremendous synthesis potential of carbohydrate active enzymes and secondary metabolites.</title>
        <authorList>
            <person name="Sorensen T."/>
        </authorList>
    </citation>
    <scope>NUCLEOTIDE SEQUENCE [LARGE SCALE GENOMIC DNA]</scope>
    <source>
        <strain evidence="2 3">CBS 20057</strain>
    </source>
</reference>
<dbReference type="Proteomes" id="UP001396898">
    <property type="component" value="Unassembled WGS sequence"/>
</dbReference>